<dbReference type="EMBL" id="JARWAM010000006">
    <property type="protein sequence ID" value="MDR5905596.1"/>
    <property type="molecule type" value="Genomic_DNA"/>
</dbReference>
<dbReference type="Gene3D" id="1.20.200.10">
    <property type="entry name" value="Fumarase/aspartase (Central domain)"/>
    <property type="match status" value="1"/>
</dbReference>
<keyword evidence="3" id="KW-0456">Lyase</keyword>
<dbReference type="GO" id="GO:0016829">
    <property type="term" value="F:lyase activity"/>
    <property type="evidence" value="ECO:0007669"/>
    <property type="project" value="UniProtKB-KW"/>
</dbReference>
<dbReference type="Pfam" id="PF00206">
    <property type="entry name" value="Lyase_1"/>
    <property type="match status" value="1"/>
</dbReference>
<dbReference type="PANTHER" id="PTHR43172">
    <property type="entry name" value="ADENYLOSUCCINATE LYASE"/>
    <property type="match status" value="1"/>
</dbReference>
<dbReference type="SUPFAM" id="SSF48557">
    <property type="entry name" value="L-aspartase-like"/>
    <property type="match status" value="1"/>
</dbReference>
<sequence length="443" mass="47478">MSLASTAPGLLADKAGYRRTGDIFGEEGTIDAYLAFERSLAEVQGALGVIPREAVAPILKACQRDNLEREALRRDAAQVGYPVVALVEQLASRAGPPGQWVHYGATTQDVMDTALALQIRQVADATLDELASVETLLAELAIRHRHTLMIGRSKLQHAVPITFGYKVAVWLDQLIRRRKVLARAVQEAAVVQFGGATGTLASLNGQGVAVRAALARQLGLGEPDISWHVTRDRVVDVIYAEASLAAALGKIATDIALMMSTEVGELREPAAEGRGSSSTMPQKRNPVLCEAIIEAARDVRGTTARALDAMLQDHERGIGHGYGERRALAAAMMETAGAVSLTLELLQGLEVNAAAMVRNVKLSRGLVYAEAAMLELADELGRVEAHHLIRKICQDVEQSELTLPQALAEAGLNVPESTFHTETQVGALSTMIDRVVMKARSRG</sequence>
<dbReference type="InterPro" id="IPR008948">
    <property type="entry name" value="L-Aspartase-like"/>
</dbReference>
<evidence type="ECO:0000256" key="1">
    <source>
        <dbReference type="ARBA" id="ARBA00034772"/>
    </source>
</evidence>
<evidence type="ECO:0000313" key="4">
    <source>
        <dbReference type="Proteomes" id="UP001251374"/>
    </source>
</evidence>
<comment type="similarity">
    <text evidence="1">Belongs to the class-II fumarase/aspartase family.</text>
</comment>
<dbReference type="PRINTS" id="PR00149">
    <property type="entry name" value="FUMRATELYASE"/>
</dbReference>
<dbReference type="PRINTS" id="PR00145">
    <property type="entry name" value="ARGSUCLYASE"/>
</dbReference>
<dbReference type="InterPro" id="IPR019468">
    <property type="entry name" value="AdenyloSucc_lyase_C"/>
</dbReference>
<dbReference type="CDD" id="cd01597">
    <property type="entry name" value="pCLME"/>
    <property type="match status" value="1"/>
</dbReference>
<keyword evidence="4" id="KW-1185">Reference proteome</keyword>
<dbReference type="PANTHER" id="PTHR43172:SF2">
    <property type="entry name" value="ADENYLOSUCCINATE LYASE C-TERMINAL DOMAIN-CONTAINING PROTEIN"/>
    <property type="match status" value="1"/>
</dbReference>
<dbReference type="Proteomes" id="UP001251374">
    <property type="component" value="Unassembled WGS sequence"/>
</dbReference>
<comment type="caution">
    <text evidence="3">The sequence shown here is derived from an EMBL/GenBank/DDBJ whole genome shotgun (WGS) entry which is preliminary data.</text>
</comment>
<dbReference type="InterPro" id="IPR000362">
    <property type="entry name" value="Fumarate_lyase_fam"/>
</dbReference>
<protein>
    <submittedName>
        <fullName evidence="3">Adenylosuccinate lyase family protein</fullName>
    </submittedName>
</protein>
<dbReference type="SMART" id="SM00998">
    <property type="entry name" value="ADSL_C"/>
    <property type="match status" value="1"/>
</dbReference>
<name>A0ABU1HDP7_9GAMM</name>
<organism evidence="3 4">
    <name type="scientific">Franzmannia qiaohouensis</name>
    <dbReference type="NCBI Taxonomy" id="1329370"/>
    <lineage>
        <taxon>Bacteria</taxon>
        <taxon>Pseudomonadati</taxon>
        <taxon>Pseudomonadota</taxon>
        <taxon>Gammaproteobacteria</taxon>
        <taxon>Oceanospirillales</taxon>
        <taxon>Halomonadaceae</taxon>
        <taxon>Franzmannia</taxon>
    </lineage>
</organism>
<dbReference type="RefSeq" id="WP_309720436.1">
    <property type="nucleotide sequence ID" value="NZ_JARWAM010000006.1"/>
</dbReference>
<gene>
    <name evidence="3" type="ORF">QC821_09960</name>
</gene>
<evidence type="ECO:0000259" key="2">
    <source>
        <dbReference type="SMART" id="SM00998"/>
    </source>
</evidence>
<accession>A0ABU1HDP7</accession>
<evidence type="ECO:0000313" key="3">
    <source>
        <dbReference type="EMBL" id="MDR5905596.1"/>
    </source>
</evidence>
<proteinExistence type="inferred from homology"/>
<dbReference type="InterPro" id="IPR022761">
    <property type="entry name" value="Fumarate_lyase_N"/>
</dbReference>
<feature type="domain" description="Adenylosuccinate lyase C-terminal" evidence="2">
    <location>
        <begin position="364"/>
        <end position="436"/>
    </location>
</feature>
<reference evidence="3 4" key="1">
    <citation type="submission" date="2023-04" db="EMBL/GenBank/DDBJ databases">
        <title>A long-awaited taxogenomic arrangement of the family Halomonadaceae.</title>
        <authorList>
            <person name="De La Haba R."/>
            <person name="Chuvochina M."/>
            <person name="Wittouck S."/>
            <person name="Arahal D.R."/>
            <person name="Sanchez-Porro C."/>
            <person name="Hugenholtz P."/>
            <person name="Ventosa A."/>
        </authorList>
    </citation>
    <scope>NUCLEOTIDE SEQUENCE [LARGE SCALE GENOMIC DNA]</scope>
    <source>
        <strain evidence="3 4">DSM 26770</strain>
    </source>
</reference>
<dbReference type="Gene3D" id="1.10.40.30">
    <property type="entry name" value="Fumarase/aspartase (C-terminal domain)"/>
    <property type="match status" value="1"/>
</dbReference>